<dbReference type="InterPro" id="IPR000811">
    <property type="entry name" value="Glyco_trans_35"/>
</dbReference>
<dbReference type="NCBIfam" id="TIGR02094">
    <property type="entry name" value="more_P_ylases"/>
    <property type="match status" value="1"/>
</dbReference>
<dbReference type="Proteomes" id="UP000243338">
    <property type="component" value="Unassembled WGS sequence"/>
</dbReference>
<gene>
    <name evidence="3" type="ORF">SAMN04488587_2016</name>
</gene>
<dbReference type="Pfam" id="PF00343">
    <property type="entry name" value="Phosphorylase"/>
    <property type="match status" value="1"/>
</dbReference>
<dbReference type="EMBL" id="FOHQ01000006">
    <property type="protein sequence ID" value="SET02586.1"/>
    <property type="molecule type" value="Genomic_DNA"/>
</dbReference>
<accession>A0A1I0B933</accession>
<dbReference type="SUPFAM" id="SSF53756">
    <property type="entry name" value="UDP-Glycosyltransferase/glycogen phosphorylase"/>
    <property type="match status" value="1"/>
</dbReference>
<dbReference type="InterPro" id="IPR052182">
    <property type="entry name" value="Glycogen/Maltodextrin_Phosph"/>
</dbReference>
<keyword evidence="4" id="KW-1185">Reference proteome</keyword>
<dbReference type="PANTHER" id="PTHR42655">
    <property type="entry name" value="GLYCOGEN PHOSPHORYLASE"/>
    <property type="match status" value="1"/>
</dbReference>
<dbReference type="GO" id="GO:0030170">
    <property type="term" value="F:pyridoxal phosphate binding"/>
    <property type="evidence" value="ECO:0007669"/>
    <property type="project" value="InterPro"/>
</dbReference>
<protein>
    <submittedName>
        <fullName evidence="3">Starch phosphorylase</fullName>
    </submittedName>
</protein>
<feature type="modified residue" description="N6-(pyridoxal phosphate)lysine" evidence="2">
    <location>
        <position position="500"/>
    </location>
</feature>
<organism evidence="3 4">
    <name type="scientific">Methanococcoides vulcani</name>
    <dbReference type="NCBI Taxonomy" id="1353158"/>
    <lineage>
        <taxon>Archaea</taxon>
        <taxon>Methanobacteriati</taxon>
        <taxon>Methanobacteriota</taxon>
        <taxon>Stenosarchaea group</taxon>
        <taxon>Methanomicrobia</taxon>
        <taxon>Methanosarcinales</taxon>
        <taxon>Methanosarcinaceae</taxon>
        <taxon>Methanococcoides</taxon>
    </lineage>
</organism>
<dbReference type="AlphaFoldDB" id="A0A1I0B933"/>
<dbReference type="OrthoDB" id="17863at2157"/>
<name>A0A1I0B933_9EURY</name>
<evidence type="ECO:0000256" key="2">
    <source>
        <dbReference type="PIRSR" id="PIRSR000460-1"/>
    </source>
</evidence>
<comment type="similarity">
    <text evidence="1">Belongs to the glycogen phosphorylase family.</text>
</comment>
<dbReference type="PIRSF" id="PIRSF000460">
    <property type="entry name" value="Pprylas_GlgP"/>
    <property type="match status" value="1"/>
</dbReference>
<dbReference type="InterPro" id="IPR011834">
    <property type="entry name" value="Agluc_phsphrylas"/>
</dbReference>
<dbReference type="GO" id="GO:0008184">
    <property type="term" value="F:glycogen phosphorylase activity"/>
    <property type="evidence" value="ECO:0007669"/>
    <property type="project" value="InterPro"/>
</dbReference>
<dbReference type="RefSeq" id="WP_091690464.1">
    <property type="nucleotide sequence ID" value="NZ_CAAGSJ010000007.1"/>
</dbReference>
<keyword evidence="2" id="KW-0663">Pyridoxal phosphate</keyword>
<reference evidence="4" key="1">
    <citation type="submission" date="2016-10" db="EMBL/GenBank/DDBJ databases">
        <authorList>
            <person name="Varghese N."/>
            <person name="Submissions S."/>
        </authorList>
    </citation>
    <scope>NUCLEOTIDE SEQUENCE [LARGE SCALE GENOMIC DNA]</scope>
    <source>
        <strain evidence="4">SLH 33</strain>
    </source>
</reference>
<dbReference type="STRING" id="1353158.SAMN04488587_2016"/>
<dbReference type="PANTHER" id="PTHR42655:SF1">
    <property type="entry name" value="GLYCOGEN PHOSPHORYLASE"/>
    <property type="match status" value="1"/>
</dbReference>
<evidence type="ECO:0000313" key="3">
    <source>
        <dbReference type="EMBL" id="SET02586.1"/>
    </source>
</evidence>
<evidence type="ECO:0000313" key="4">
    <source>
        <dbReference type="Proteomes" id="UP000243338"/>
    </source>
</evidence>
<dbReference type="GO" id="GO:0005975">
    <property type="term" value="P:carbohydrate metabolic process"/>
    <property type="evidence" value="ECO:0007669"/>
    <property type="project" value="InterPro"/>
</dbReference>
<proteinExistence type="inferred from homology"/>
<dbReference type="Gene3D" id="3.40.50.2000">
    <property type="entry name" value="Glycogen Phosphorylase B"/>
    <property type="match status" value="3"/>
</dbReference>
<sequence>MNLTADRINNQDLMNPFAYDWKDIEIAYFSMEAAIDPDGLLPLYSGGLGILSGDTIMSAADLGIPMVAVIPCYSGGFFNQSFNEEGFQCESIVDWNPKDYFKRLNKKVNVRVGDSDVTVSAWQYDVKSVDGRNAVPVILLDTNLDENDLYGSITSRLYGCKPDGYGSEREYRLAQEIVLGIGGIRMLEALGFTNIKKYHMNEGHSALMVLELLNNNKNKEEELRERGLTLQDYLKSKCIFTTHTPVPAGHDQFDRELVERLIYGDETLPRDAINYNYDKLNTTRLGMDYSGFINAVSKIHKYVSREMFPEYNIHSITNGVHSYRWTSDSFRKLYDKYFETLPGDWKTGTLRMKDPCSRIPDEEIWAAHNTEKKNLIDYANDTIPEAELNYNTFTIGFARRAAQYKRSNLLFYDINKLCDIAKDVGPIQLVFAGKAHPKDDGGKCIIQNIKDNLSVISDDIQGVYIPNYNIQIAKKMTSGSDLWLNTPFIYKEACGTSYMKTDGVPCATTADGGAREAIINGVNGFIIGPYNPESLDWDVRWDEDANALFSLLKNLIMPKYYNKDRSPMELPKEYIHIMKNTANLNLTDFSSGKMMDEYDIRAYRDPLRASDYIKKEFAWQF</sequence>
<evidence type="ECO:0000256" key="1">
    <source>
        <dbReference type="ARBA" id="ARBA00006047"/>
    </source>
</evidence>